<organism evidence="1 2">
    <name type="scientific">Secundilactobacillus malefermentans</name>
    <dbReference type="NCBI Taxonomy" id="176292"/>
    <lineage>
        <taxon>Bacteria</taxon>
        <taxon>Bacillati</taxon>
        <taxon>Bacillota</taxon>
        <taxon>Bacilli</taxon>
        <taxon>Lactobacillales</taxon>
        <taxon>Lactobacillaceae</taxon>
        <taxon>Secundilactobacillus</taxon>
    </lineage>
</organism>
<dbReference type="EMBL" id="PUFO01000046">
    <property type="protein sequence ID" value="TDG78018.1"/>
    <property type="molecule type" value="Genomic_DNA"/>
</dbReference>
<dbReference type="Proteomes" id="UP000294854">
    <property type="component" value="Unassembled WGS sequence"/>
</dbReference>
<name>A0A4R5NNI5_9LACO</name>
<evidence type="ECO:0000313" key="1">
    <source>
        <dbReference type="EMBL" id="TDG78018.1"/>
    </source>
</evidence>
<dbReference type="OrthoDB" id="2299624at2"/>
<proteinExistence type="predicted"/>
<evidence type="ECO:0000313" key="2">
    <source>
        <dbReference type="Proteomes" id="UP000294854"/>
    </source>
</evidence>
<accession>A0A4R5NNI5</accession>
<comment type="caution">
    <text evidence="1">The sequence shown here is derived from an EMBL/GenBank/DDBJ whole genome shotgun (WGS) entry which is preliminary data.</text>
</comment>
<sequence length="85" mass="9883">MKRKHLKYQSPFEKMNGESRFELATKLANDFHLEPSQVLFAYLQTVTEVSENNQNDSRIEKLQPEIDAAFGQTLARLRANERQAD</sequence>
<keyword evidence="2" id="KW-1185">Reference proteome</keyword>
<reference evidence="1 2" key="1">
    <citation type="journal article" date="2019" name="Appl. Microbiol. Biotechnol.">
        <title>Uncovering carbohydrate metabolism through a genotype-phenotype association study of 56 lactic acid bacteria genomes.</title>
        <authorList>
            <person name="Buron-Moles G."/>
            <person name="Chailyan A."/>
            <person name="Dolejs I."/>
            <person name="Forster J."/>
            <person name="Miks M.H."/>
        </authorList>
    </citation>
    <scope>NUCLEOTIDE SEQUENCE [LARGE SCALE GENOMIC DNA]</scope>
    <source>
        <strain evidence="1 2">ATCC 49373</strain>
    </source>
</reference>
<dbReference type="AlphaFoldDB" id="A0A4R5NNI5"/>
<protein>
    <submittedName>
        <fullName evidence="1">Uncharacterized protein</fullName>
    </submittedName>
</protein>
<dbReference type="RefSeq" id="WP_010619449.1">
    <property type="nucleotide sequence ID" value="NZ_CP042371.1"/>
</dbReference>
<gene>
    <name evidence="1" type="ORF">C5L31_002118</name>
</gene>